<dbReference type="AlphaFoldDB" id="A0A6J1FUI8"/>
<dbReference type="GO" id="GO:0080019">
    <property type="term" value="F:alcohol-forming very long-chain fatty acyl-CoA reductase activity"/>
    <property type="evidence" value="ECO:0007669"/>
    <property type="project" value="InterPro"/>
</dbReference>
<feature type="domain" description="Fatty acyl-CoA reductase C-terminal" evidence="5">
    <location>
        <begin position="417"/>
        <end position="492"/>
    </location>
</feature>
<name>A0A6J1FUI8_CUCMO</name>
<sequence>MDKCSSAMEFLENKNILITGATGFLAKILVEKILRVQPNVKKLYLLLRAANESTALERFHNEVIGKDLFQVLKKMWGRDFDTLISEKVCVVPGEVSLSEIGLKDSNLVAEMKNQVELIVNLAATTKFDERYDVAVGTNTLGAKHVVSFAKQCPNLKLLVHVSTAYVSGERGGLILETPYKLGESLNGIQGLDIATEQKVMEEKLEQLEENGATKEAITLAMKDFGLERAKMYGWPNTYVFTKAMGEMMVNDLKDNLPVIIIRPTIVTSTYKEPFPGWIEGIRTIDSLIVGYAKGKLTCFLAGINSIVDLVPADMVVNTIIMAMVAHELQPSDKAIYHVGSSARNSMRYIDFQRFNYQYFTKKPWINKEGNAVKVGKVTVYNNMASFQRYMNIRYLCLLKGLEFANKAFCHSFQDKYVDMKRKFNLVMRLIQLYRPYLFFNAIFDDTNVERLRMDIEKKDREPETFLLDPKEINWEDYFMNVHLPGLVKHVFK</sequence>
<dbReference type="GO" id="GO:0010345">
    <property type="term" value="P:suberin biosynthetic process"/>
    <property type="evidence" value="ECO:0007669"/>
    <property type="project" value="TreeGrafter"/>
</dbReference>
<dbReference type="InterPro" id="IPR026055">
    <property type="entry name" value="FAR"/>
</dbReference>
<dbReference type="SUPFAM" id="SSF51735">
    <property type="entry name" value="NAD(P)-binding Rossmann-fold domains"/>
    <property type="match status" value="1"/>
</dbReference>
<dbReference type="EC" id="1.2.1.84" evidence="4"/>
<dbReference type="PANTHER" id="PTHR11011">
    <property type="entry name" value="MALE STERILITY PROTEIN 2-RELATED"/>
    <property type="match status" value="1"/>
</dbReference>
<comment type="catalytic activity">
    <reaction evidence="4">
        <text>a long-chain fatty acyl-CoA + 2 NADPH + 2 H(+) = a long-chain primary fatty alcohol + 2 NADP(+) + CoA</text>
        <dbReference type="Rhea" id="RHEA:52716"/>
        <dbReference type="ChEBI" id="CHEBI:15378"/>
        <dbReference type="ChEBI" id="CHEBI:57287"/>
        <dbReference type="ChEBI" id="CHEBI:57783"/>
        <dbReference type="ChEBI" id="CHEBI:58349"/>
        <dbReference type="ChEBI" id="CHEBI:77396"/>
        <dbReference type="ChEBI" id="CHEBI:83139"/>
        <dbReference type="EC" id="1.2.1.84"/>
    </reaction>
</comment>
<evidence type="ECO:0000259" key="6">
    <source>
        <dbReference type="Pfam" id="PF07993"/>
    </source>
</evidence>
<keyword evidence="4" id="KW-0521">NADP</keyword>
<dbReference type="CDD" id="cd05236">
    <property type="entry name" value="FAR-N_SDR_e"/>
    <property type="match status" value="1"/>
</dbReference>
<dbReference type="InterPro" id="IPR033640">
    <property type="entry name" value="FAR_C"/>
</dbReference>
<evidence type="ECO:0000313" key="7">
    <source>
        <dbReference type="Proteomes" id="UP000504609"/>
    </source>
</evidence>
<dbReference type="RefSeq" id="XP_022943504.1">
    <property type="nucleotide sequence ID" value="XM_023087736.1"/>
</dbReference>
<dbReference type="InterPro" id="IPR036291">
    <property type="entry name" value="NAD(P)-bd_dom_sf"/>
</dbReference>
<evidence type="ECO:0000256" key="1">
    <source>
        <dbReference type="ARBA" id="ARBA00005928"/>
    </source>
</evidence>
<dbReference type="Proteomes" id="UP000504609">
    <property type="component" value="Unplaced"/>
</dbReference>
<comment type="similarity">
    <text evidence="1 4">Belongs to the fatty acyl-CoA reductase family.</text>
</comment>
<keyword evidence="2 4" id="KW-0444">Lipid biosynthesis</keyword>
<dbReference type="GeneID" id="111448256"/>
<dbReference type="Gene3D" id="3.40.50.720">
    <property type="entry name" value="NAD(P)-binding Rossmann-like Domain"/>
    <property type="match status" value="1"/>
</dbReference>
<keyword evidence="3 4" id="KW-0443">Lipid metabolism</keyword>
<feature type="domain" description="Thioester reductase (TE)" evidence="6">
    <location>
        <begin position="18"/>
        <end position="319"/>
    </location>
</feature>
<evidence type="ECO:0000259" key="5">
    <source>
        <dbReference type="Pfam" id="PF03015"/>
    </source>
</evidence>
<dbReference type="InterPro" id="IPR013120">
    <property type="entry name" value="FAR_NAD-bd"/>
</dbReference>
<accession>A0A6J1FUI8</accession>
<evidence type="ECO:0000256" key="2">
    <source>
        <dbReference type="ARBA" id="ARBA00022516"/>
    </source>
</evidence>
<reference evidence="8" key="1">
    <citation type="submission" date="2025-08" db="UniProtKB">
        <authorList>
            <consortium name="RefSeq"/>
        </authorList>
    </citation>
    <scope>IDENTIFICATION</scope>
    <source>
        <tissue evidence="8">Young leaves</tissue>
    </source>
</reference>
<dbReference type="Pfam" id="PF03015">
    <property type="entry name" value="Sterile"/>
    <property type="match status" value="1"/>
</dbReference>
<organism evidence="7 8">
    <name type="scientific">Cucurbita moschata</name>
    <name type="common">Winter crookneck squash</name>
    <name type="synonym">Cucurbita pepo var. moschata</name>
    <dbReference type="NCBI Taxonomy" id="3662"/>
    <lineage>
        <taxon>Eukaryota</taxon>
        <taxon>Viridiplantae</taxon>
        <taxon>Streptophyta</taxon>
        <taxon>Embryophyta</taxon>
        <taxon>Tracheophyta</taxon>
        <taxon>Spermatophyta</taxon>
        <taxon>Magnoliopsida</taxon>
        <taxon>eudicotyledons</taxon>
        <taxon>Gunneridae</taxon>
        <taxon>Pentapetalae</taxon>
        <taxon>rosids</taxon>
        <taxon>fabids</taxon>
        <taxon>Cucurbitales</taxon>
        <taxon>Cucurbitaceae</taxon>
        <taxon>Cucurbiteae</taxon>
        <taxon>Cucurbita</taxon>
    </lineage>
</organism>
<proteinExistence type="inferred from homology"/>
<keyword evidence="4" id="KW-0560">Oxidoreductase</keyword>
<dbReference type="PANTHER" id="PTHR11011:SF99">
    <property type="entry name" value="FATTY ACYL-COA REDUCTASE 3"/>
    <property type="match status" value="1"/>
</dbReference>
<keyword evidence="7" id="KW-1185">Reference proteome</keyword>
<protein>
    <recommendedName>
        <fullName evidence="4">Fatty acyl-CoA reductase</fullName>
        <ecNumber evidence="4">1.2.1.84</ecNumber>
    </recommendedName>
</protein>
<evidence type="ECO:0000256" key="3">
    <source>
        <dbReference type="ARBA" id="ARBA00023098"/>
    </source>
</evidence>
<dbReference type="KEGG" id="cmos:111448256"/>
<dbReference type="Pfam" id="PF07993">
    <property type="entry name" value="NAD_binding_4"/>
    <property type="match status" value="1"/>
</dbReference>
<evidence type="ECO:0000313" key="8">
    <source>
        <dbReference type="RefSeq" id="XP_022943504.1"/>
    </source>
</evidence>
<dbReference type="GO" id="GO:0035336">
    <property type="term" value="P:long-chain fatty-acyl-CoA metabolic process"/>
    <property type="evidence" value="ECO:0007669"/>
    <property type="project" value="TreeGrafter"/>
</dbReference>
<dbReference type="GO" id="GO:0102965">
    <property type="term" value="F:alcohol-forming long-chain fatty acyl-CoA reductase activity"/>
    <property type="evidence" value="ECO:0007669"/>
    <property type="project" value="UniProtKB-EC"/>
</dbReference>
<evidence type="ECO:0000256" key="4">
    <source>
        <dbReference type="RuleBase" id="RU363097"/>
    </source>
</evidence>
<comment type="function">
    <text evidence="4">Catalyzes the reduction of fatty acyl-CoA to fatty alcohols.</text>
</comment>
<dbReference type="CDD" id="cd09071">
    <property type="entry name" value="FAR_C"/>
    <property type="match status" value="1"/>
</dbReference>
<gene>
    <name evidence="8" type="primary">LOC111448256</name>
</gene>